<dbReference type="InterPro" id="IPR011712">
    <property type="entry name" value="Sig_transdc_His_kin_sub3_dim/P"/>
</dbReference>
<dbReference type="EC" id="2.7.13.3" evidence="2"/>
<evidence type="ECO:0000256" key="9">
    <source>
        <dbReference type="SAM" id="MobiDB-lite"/>
    </source>
</evidence>
<evidence type="ECO:0000256" key="1">
    <source>
        <dbReference type="ARBA" id="ARBA00000085"/>
    </source>
</evidence>
<dbReference type="GO" id="GO:0005524">
    <property type="term" value="F:ATP binding"/>
    <property type="evidence" value="ECO:0007669"/>
    <property type="project" value="UniProtKB-KW"/>
</dbReference>
<evidence type="ECO:0000256" key="6">
    <source>
        <dbReference type="ARBA" id="ARBA00022777"/>
    </source>
</evidence>
<dbReference type="InterPro" id="IPR003594">
    <property type="entry name" value="HATPase_dom"/>
</dbReference>
<dbReference type="Pfam" id="PF23539">
    <property type="entry name" value="DUF7134"/>
    <property type="match status" value="1"/>
</dbReference>
<dbReference type="InterPro" id="IPR055558">
    <property type="entry name" value="DUF7134"/>
</dbReference>
<sequence>MSPELGERRSLEPGERRSSEPGERCEVAGVSEQRTFLAARIDRWGRERPSSQDLLVAGLMWLFLGLPGLALAGVTGLAVGTLTIGALALRRRSPVGVLGWSVGVFAVQLLVVPIPLPANAAQAVVVYTVAAHVGSSAVRTLALGLGVLGSLAGGFRWSTPPRYLPNALVIGVILAVCTALIWVIGELVRGGRVNTAALHEALRRQERLVAQQRRVLAAAEIHDIVAHSLTVVIVQADAAAYAAEHGRSWQRADAGAALTTVAGTARTALAEVRGVIEMLHRPEPAEQSPGAAVTWDQVRRLIESVRAAGLPVDHTGAPAWFDELPGEVRLTVFRAVREALTNVLKHAGAGATAELTFDRDGDTVRVRVEDDGPAGNTPVEPGHGLTGLRERLRPLDGVLTAGPRLSGGFAVDVTIPGGRR</sequence>
<feature type="region of interest" description="Disordered" evidence="9">
    <location>
        <begin position="1"/>
        <end position="26"/>
    </location>
</feature>
<protein>
    <recommendedName>
        <fullName evidence="2">histidine kinase</fullName>
        <ecNumber evidence="2">2.7.13.3</ecNumber>
    </recommendedName>
</protein>
<dbReference type="Pfam" id="PF07730">
    <property type="entry name" value="HisKA_3"/>
    <property type="match status" value="1"/>
</dbReference>
<evidence type="ECO:0000256" key="2">
    <source>
        <dbReference type="ARBA" id="ARBA00012438"/>
    </source>
</evidence>
<evidence type="ECO:0000313" key="14">
    <source>
        <dbReference type="EMBL" id="SDS53192.1"/>
    </source>
</evidence>
<dbReference type="AlphaFoldDB" id="A0A1H1SYX5"/>
<dbReference type="EMBL" id="LT629758">
    <property type="protein sequence ID" value="SDS53192.1"/>
    <property type="molecule type" value="Genomic_DNA"/>
</dbReference>
<keyword evidence="6 14" id="KW-0418">Kinase</keyword>
<feature type="transmembrane region" description="Helical" evidence="10">
    <location>
        <begin position="136"/>
        <end position="155"/>
    </location>
</feature>
<dbReference type="Pfam" id="PF02518">
    <property type="entry name" value="HATPase_c"/>
    <property type="match status" value="1"/>
</dbReference>
<name>A0A1H1SYX5_9ACTN</name>
<gene>
    <name evidence="14" type="ORF">SAMN04489716_0991</name>
</gene>
<keyword evidence="4" id="KW-0808">Transferase</keyword>
<dbReference type="PANTHER" id="PTHR24421:SF10">
    <property type="entry name" value="NITRATE_NITRITE SENSOR PROTEIN NARQ"/>
    <property type="match status" value="1"/>
</dbReference>
<keyword evidence="5" id="KW-0547">Nucleotide-binding</keyword>
<dbReference type="GO" id="GO:0016020">
    <property type="term" value="C:membrane"/>
    <property type="evidence" value="ECO:0007669"/>
    <property type="project" value="InterPro"/>
</dbReference>
<evidence type="ECO:0000259" key="13">
    <source>
        <dbReference type="Pfam" id="PF23539"/>
    </source>
</evidence>
<keyword evidence="10" id="KW-1133">Transmembrane helix</keyword>
<dbReference type="InterPro" id="IPR036890">
    <property type="entry name" value="HATPase_C_sf"/>
</dbReference>
<feature type="domain" description="Signal transduction histidine kinase subgroup 3 dimerisation and phosphoacceptor" evidence="12">
    <location>
        <begin position="218"/>
        <end position="282"/>
    </location>
</feature>
<keyword evidence="15" id="KW-1185">Reference proteome</keyword>
<organism evidence="14 15">
    <name type="scientific">Actinoplanes derwentensis</name>
    <dbReference type="NCBI Taxonomy" id="113562"/>
    <lineage>
        <taxon>Bacteria</taxon>
        <taxon>Bacillati</taxon>
        <taxon>Actinomycetota</taxon>
        <taxon>Actinomycetes</taxon>
        <taxon>Micromonosporales</taxon>
        <taxon>Micromonosporaceae</taxon>
        <taxon>Actinoplanes</taxon>
    </lineage>
</organism>
<reference evidence="14 15" key="1">
    <citation type="submission" date="2016-10" db="EMBL/GenBank/DDBJ databases">
        <authorList>
            <person name="de Groot N.N."/>
        </authorList>
    </citation>
    <scope>NUCLEOTIDE SEQUENCE [LARGE SCALE GENOMIC DNA]</scope>
    <source>
        <strain evidence="14 15">DSM 43941</strain>
    </source>
</reference>
<dbReference type="Gene3D" id="3.30.565.10">
    <property type="entry name" value="Histidine kinase-like ATPase, C-terminal domain"/>
    <property type="match status" value="1"/>
</dbReference>
<evidence type="ECO:0000313" key="15">
    <source>
        <dbReference type="Proteomes" id="UP000198688"/>
    </source>
</evidence>
<evidence type="ECO:0000256" key="5">
    <source>
        <dbReference type="ARBA" id="ARBA00022741"/>
    </source>
</evidence>
<dbReference type="Proteomes" id="UP000198688">
    <property type="component" value="Chromosome I"/>
</dbReference>
<evidence type="ECO:0000259" key="12">
    <source>
        <dbReference type="Pfam" id="PF07730"/>
    </source>
</evidence>
<keyword evidence="10" id="KW-0812">Transmembrane</keyword>
<dbReference type="PANTHER" id="PTHR24421">
    <property type="entry name" value="NITRATE/NITRITE SENSOR PROTEIN NARX-RELATED"/>
    <property type="match status" value="1"/>
</dbReference>
<comment type="catalytic activity">
    <reaction evidence="1">
        <text>ATP + protein L-histidine = ADP + protein N-phospho-L-histidine.</text>
        <dbReference type="EC" id="2.7.13.3"/>
    </reaction>
</comment>
<feature type="domain" description="DUF7134" evidence="13">
    <location>
        <begin position="42"/>
        <end position="190"/>
    </location>
</feature>
<evidence type="ECO:0000256" key="8">
    <source>
        <dbReference type="ARBA" id="ARBA00023012"/>
    </source>
</evidence>
<proteinExistence type="predicted"/>
<keyword evidence="3" id="KW-0597">Phosphoprotein</keyword>
<accession>A0A1H1SYX5</accession>
<dbReference type="SUPFAM" id="SSF55874">
    <property type="entry name" value="ATPase domain of HSP90 chaperone/DNA topoisomerase II/histidine kinase"/>
    <property type="match status" value="1"/>
</dbReference>
<feature type="transmembrane region" description="Helical" evidence="10">
    <location>
        <begin position="59"/>
        <end position="88"/>
    </location>
</feature>
<evidence type="ECO:0000256" key="3">
    <source>
        <dbReference type="ARBA" id="ARBA00022553"/>
    </source>
</evidence>
<evidence type="ECO:0000256" key="7">
    <source>
        <dbReference type="ARBA" id="ARBA00022840"/>
    </source>
</evidence>
<feature type="transmembrane region" description="Helical" evidence="10">
    <location>
        <begin position="167"/>
        <end position="185"/>
    </location>
</feature>
<keyword evidence="7" id="KW-0067">ATP-binding</keyword>
<dbReference type="GO" id="GO:0046983">
    <property type="term" value="F:protein dimerization activity"/>
    <property type="evidence" value="ECO:0007669"/>
    <property type="project" value="InterPro"/>
</dbReference>
<evidence type="ECO:0000256" key="10">
    <source>
        <dbReference type="SAM" id="Phobius"/>
    </source>
</evidence>
<feature type="domain" description="Histidine kinase/HSP90-like ATPase" evidence="11">
    <location>
        <begin position="330"/>
        <end position="410"/>
    </location>
</feature>
<keyword evidence="10" id="KW-0472">Membrane</keyword>
<keyword evidence="8" id="KW-0902">Two-component regulatory system</keyword>
<dbReference type="Gene3D" id="1.20.5.1930">
    <property type="match status" value="1"/>
</dbReference>
<dbReference type="STRING" id="113562.SAMN04489716_0991"/>
<evidence type="ECO:0000259" key="11">
    <source>
        <dbReference type="Pfam" id="PF02518"/>
    </source>
</evidence>
<feature type="transmembrane region" description="Helical" evidence="10">
    <location>
        <begin position="95"/>
        <end position="116"/>
    </location>
</feature>
<dbReference type="CDD" id="cd16917">
    <property type="entry name" value="HATPase_UhpB-NarQ-NarX-like"/>
    <property type="match status" value="1"/>
</dbReference>
<evidence type="ECO:0000256" key="4">
    <source>
        <dbReference type="ARBA" id="ARBA00022679"/>
    </source>
</evidence>
<dbReference type="GO" id="GO:0000155">
    <property type="term" value="F:phosphorelay sensor kinase activity"/>
    <property type="evidence" value="ECO:0007669"/>
    <property type="project" value="InterPro"/>
</dbReference>
<dbReference type="InterPro" id="IPR050482">
    <property type="entry name" value="Sensor_HK_TwoCompSys"/>
</dbReference>